<accession>A0A1H7GAD5</accession>
<evidence type="ECO:0000256" key="3">
    <source>
        <dbReference type="RuleBase" id="RU361196"/>
    </source>
</evidence>
<feature type="region of interest" description="Disordered" evidence="4">
    <location>
        <begin position="556"/>
        <end position="581"/>
    </location>
</feature>
<gene>
    <name evidence="6" type="ORF">SAMN05444515_101481</name>
</gene>
<dbReference type="InterPro" id="IPR004300">
    <property type="entry name" value="Glyco_hydro_57_N"/>
</dbReference>
<dbReference type="PANTHER" id="PTHR36306">
    <property type="entry name" value="ALPHA-AMYLASE-RELATED-RELATED"/>
    <property type="match status" value="1"/>
</dbReference>
<dbReference type="PANTHER" id="PTHR36306:SF1">
    <property type="entry name" value="ALPHA-AMYLASE-RELATED"/>
    <property type="match status" value="1"/>
</dbReference>
<dbReference type="GO" id="GO:0003824">
    <property type="term" value="F:catalytic activity"/>
    <property type="evidence" value="ECO:0007669"/>
    <property type="project" value="InterPro"/>
</dbReference>
<dbReference type="GO" id="GO:0005975">
    <property type="term" value="P:carbohydrate metabolic process"/>
    <property type="evidence" value="ECO:0007669"/>
    <property type="project" value="InterPro"/>
</dbReference>
<comment type="similarity">
    <text evidence="1 3">Belongs to the glycosyl hydrolase 57 family.</text>
</comment>
<reference evidence="7" key="1">
    <citation type="submission" date="2016-10" db="EMBL/GenBank/DDBJ databases">
        <authorList>
            <person name="Varghese N."/>
            <person name="Submissions S."/>
        </authorList>
    </citation>
    <scope>NUCLEOTIDE SEQUENCE [LARGE SCALE GENOMIC DNA]</scope>
    <source>
        <strain evidence="7">DSM 241</strain>
    </source>
</reference>
<evidence type="ECO:0000256" key="1">
    <source>
        <dbReference type="ARBA" id="ARBA00006821"/>
    </source>
</evidence>
<dbReference type="InterPro" id="IPR052046">
    <property type="entry name" value="GH57_Enzymes"/>
</dbReference>
<feature type="domain" description="Glycoside hydrolase family 57 N-terminal" evidence="5">
    <location>
        <begin position="17"/>
        <end position="451"/>
    </location>
</feature>
<dbReference type="STRING" id="1396821.SAMN05444515_101481"/>
<dbReference type="SUPFAM" id="SSF88713">
    <property type="entry name" value="Glycoside hydrolase/deacetylase"/>
    <property type="match status" value="1"/>
</dbReference>
<dbReference type="Gene3D" id="3.20.110.10">
    <property type="entry name" value="Glycoside hydrolase 38, N terminal domain"/>
    <property type="match status" value="1"/>
</dbReference>
<keyword evidence="7" id="KW-1185">Reference proteome</keyword>
<evidence type="ECO:0000313" key="6">
    <source>
        <dbReference type="EMBL" id="SEK35014.1"/>
    </source>
</evidence>
<evidence type="ECO:0000259" key="5">
    <source>
        <dbReference type="Pfam" id="PF03065"/>
    </source>
</evidence>
<evidence type="ECO:0000256" key="4">
    <source>
        <dbReference type="SAM" id="MobiDB-lite"/>
    </source>
</evidence>
<dbReference type="Proteomes" id="UP000199256">
    <property type="component" value="Unassembled WGS sequence"/>
</dbReference>
<proteinExistence type="inferred from homology"/>
<sequence length="581" mass="66370">MAFDPSNAAHPPLRVVLCWHMHQPQYLDAHTGEYALPWTYLHAIKDYVDMAAHLEAEPGARAVVNFAPILLDQIEDYARQVRAFLKGEGQIHDPVLALLVAERPPGDASQRLNLAEACTRANRQRLIEPFGPYRLLADMVTWLKQHPDYVSYQGDHFFFDLVTWYHLVWLGETVRRTDPRIQPLMKQGRDFTLAQRRQLLEVIEELLDGLLGRYRRLAESGRVELSFTPYAHPIMPLMLDMESAHEAAPQAELPQSGQYPDGRARVQWHLQRGLESFERHFGRRPAGCWPSEGSVSDATLTLLDEAGIRWSASGEGVLTHSLKQGREEDLPDDRHWLYQPYRFQDRELSLFFRDDGLSDSIGFRYTDWHGDDAVGDFVHHLEEIGQRWHRDSNNHGRGALVTVILDGENAWEYYPANGYYFLSALYRRLAAHTDIELATFSDCLNARPQRALEHVVAGSWVYGNFDTWVGSRDKNRGWEMLIQAKQIFDEVMSQGQLTPAQAEAATLQLAVCEGSDWCWWFGDYNPSGTVSLFERLYRQHLVHLYRLLGKTPPEELSHVLSRGSGEPAAGGVMRQGQKSDG</sequence>
<dbReference type="InterPro" id="IPR027291">
    <property type="entry name" value="Glyco_hydro_38_N_sf"/>
</dbReference>
<dbReference type="CDD" id="cd10796">
    <property type="entry name" value="GH57N_APU"/>
    <property type="match status" value="1"/>
</dbReference>
<dbReference type="OrthoDB" id="9759321at2"/>
<name>A0A1H7GAD5_9GAMM</name>
<dbReference type="InterPro" id="IPR011330">
    <property type="entry name" value="Glyco_hydro/deAcase_b/a-brl"/>
</dbReference>
<dbReference type="AlphaFoldDB" id="A0A1H7GAD5"/>
<protein>
    <submittedName>
        <fullName evidence="6">Alpha-amylase/alpha-mannosidase, GH57 family</fullName>
    </submittedName>
</protein>
<organism evidence="6 7">
    <name type="scientific">Ectothiorhodospira marina</name>
    <dbReference type="NCBI Taxonomy" id="1396821"/>
    <lineage>
        <taxon>Bacteria</taxon>
        <taxon>Pseudomonadati</taxon>
        <taxon>Pseudomonadota</taxon>
        <taxon>Gammaproteobacteria</taxon>
        <taxon>Chromatiales</taxon>
        <taxon>Ectothiorhodospiraceae</taxon>
        <taxon>Ectothiorhodospira</taxon>
    </lineage>
</organism>
<keyword evidence="2 3" id="KW-0119">Carbohydrate metabolism</keyword>
<dbReference type="Pfam" id="PF03065">
    <property type="entry name" value="Glyco_hydro_57"/>
    <property type="match status" value="1"/>
</dbReference>
<dbReference type="EMBL" id="FOAA01000001">
    <property type="protein sequence ID" value="SEK35014.1"/>
    <property type="molecule type" value="Genomic_DNA"/>
</dbReference>
<evidence type="ECO:0000256" key="2">
    <source>
        <dbReference type="ARBA" id="ARBA00023277"/>
    </source>
</evidence>
<evidence type="ECO:0000313" key="7">
    <source>
        <dbReference type="Proteomes" id="UP000199256"/>
    </source>
</evidence>